<protein>
    <recommendedName>
        <fullName evidence="1">non-specific serine/threonine protein kinase</fullName>
        <ecNumber evidence="1">2.7.11.1</ecNumber>
    </recommendedName>
</protein>
<dbReference type="VEuPathDB" id="MicrosporidiaDB:TUBRATIS_001230"/>
<dbReference type="PANTHER" id="PTHR43671:SF13">
    <property type="entry name" value="SERINE_THREONINE-PROTEIN KINASE NEK2"/>
    <property type="match status" value="1"/>
</dbReference>
<dbReference type="InterPro" id="IPR050660">
    <property type="entry name" value="NEK_Ser/Thr_kinase"/>
</dbReference>
<evidence type="ECO:0000256" key="1">
    <source>
        <dbReference type="ARBA" id="ARBA00012513"/>
    </source>
</evidence>
<dbReference type="Proteomes" id="UP000282876">
    <property type="component" value="Unassembled WGS sequence"/>
</dbReference>
<evidence type="ECO:0000313" key="7">
    <source>
        <dbReference type="EMBL" id="RVD93343.1"/>
    </source>
</evidence>
<name>A0A437AQQ5_9MICR</name>
<evidence type="ECO:0000256" key="5">
    <source>
        <dbReference type="ARBA" id="ARBA00022840"/>
    </source>
</evidence>
<dbReference type="PROSITE" id="PS50011">
    <property type="entry name" value="PROTEIN_KINASE_DOM"/>
    <property type="match status" value="1"/>
</dbReference>
<sequence>MHEYKFITNLGKGTHGSVFLFEKEDGELISCKSIDKKFIRRAKSEINLLKSLNHVNIIKYINHQSSTDISYIFMEYANYGSLECLINFFKKRNLKIKNWLAWSCFTQLINGISYLHSKNIAHRDIKPSNILLNKRIIKNQEIIEFKICDFSLSTQITSLKNKTSIIGTPYYMAPEVIKRKGYDEKIDVWGLGVCLYELITLEKPFKGSHTLNLNDEILTKLITKVPKCNDKILECKILTCLKKEERPSIFDLRISKSISKKICLFNEFISSDNLIQNQESIFSEELNFKEKQKIIK</sequence>
<keyword evidence="3" id="KW-0547">Nucleotide-binding</keyword>
<keyword evidence="5" id="KW-0067">ATP-binding</keyword>
<dbReference type="OrthoDB" id="248923at2759"/>
<dbReference type="GO" id="GO:0004674">
    <property type="term" value="F:protein serine/threonine kinase activity"/>
    <property type="evidence" value="ECO:0007669"/>
    <property type="project" value="UniProtKB-EC"/>
</dbReference>
<keyword evidence="2" id="KW-0808">Transferase</keyword>
<dbReference type="PROSITE" id="PS00108">
    <property type="entry name" value="PROTEIN_KINASE_ST"/>
    <property type="match status" value="1"/>
</dbReference>
<feature type="domain" description="Protein kinase" evidence="6">
    <location>
        <begin position="4"/>
        <end position="269"/>
    </location>
</feature>
<dbReference type="GO" id="GO:0005524">
    <property type="term" value="F:ATP binding"/>
    <property type="evidence" value="ECO:0007669"/>
    <property type="project" value="UniProtKB-KW"/>
</dbReference>
<dbReference type="AlphaFoldDB" id="A0A437AQQ5"/>
<organism evidence="7 8">
    <name type="scientific">Tubulinosema ratisbonensis</name>
    <dbReference type="NCBI Taxonomy" id="291195"/>
    <lineage>
        <taxon>Eukaryota</taxon>
        <taxon>Fungi</taxon>
        <taxon>Fungi incertae sedis</taxon>
        <taxon>Microsporidia</taxon>
        <taxon>Tubulinosematoidea</taxon>
        <taxon>Tubulinosematidae</taxon>
        <taxon>Tubulinosema</taxon>
    </lineage>
</organism>
<dbReference type="EC" id="2.7.11.1" evidence="1"/>
<dbReference type="EMBL" id="RCSS01000040">
    <property type="protein sequence ID" value="RVD93343.1"/>
    <property type="molecule type" value="Genomic_DNA"/>
</dbReference>
<dbReference type="InterPro" id="IPR000719">
    <property type="entry name" value="Prot_kinase_dom"/>
</dbReference>
<dbReference type="InterPro" id="IPR008271">
    <property type="entry name" value="Ser/Thr_kinase_AS"/>
</dbReference>
<accession>A0A437AQQ5</accession>
<comment type="caution">
    <text evidence="7">The sequence shown here is derived from an EMBL/GenBank/DDBJ whole genome shotgun (WGS) entry which is preliminary data.</text>
</comment>
<dbReference type="InterPro" id="IPR011009">
    <property type="entry name" value="Kinase-like_dom_sf"/>
</dbReference>
<dbReference type="SUPFAM" id="SSF56112">
    <property type="entry name" value="Protein kinase-like (PK-like)"/>
    <property type="match status" value="1"/>
</dbReference>
<dbReference type="SMART" id="SM00220">
    <property type="entry name" value="S_TKc"/>
    <property type="match status" value="1"/>
</dbReference>
<keyword evidence="8" id="KW-1185">Reference proteome</keyword>
<keyword evidence="4 7" id="KW-0418">Kinase</keyword>
<dbReference type="Pfam" id="PF00069">
    <property type="entry name" value="Pkinase"/>
    <property type="match status" value="1"/>
</dbReference>
<evidence type="ECO:0000256" key="4">
    <source>
        <dbReference type="ARBA" id="ARBA00022777"/>
    </source>
</evidence>
<evidence type="ECO:0000256" key="2">
    <source>
        <dbReference type="ARBA" id="ARBA00022679"/>
    </source>
</evidence>
<proteinExistence type="predicted"/>
<dbReference type="Gene3D" id="3.30.200.20">
    <property type="entry name" value="Phosphorylase Kinase, domain 1"/>
    <property type="match status" value="1"/>
</dbReference>
<dbReference type="STRING" id="291195.A0A437AQQ5"/>
<reference evidence="7 8" key="1">
    <citation type="submission" date="2018-10" db="EMBL/GenBank/DDBJ databases">
        <title>Draft genome sequence of the microsporidian Tubulinosema ratisbonensis.</title>
        <authorList>
            <person name="Polonais V."/>
            <person name="Peyretaillade E."/>
            <person name="Niehus S."/>
            <person name="Wawrzyniak I."/>
            <person name="Franchet A."/>
            <person name="Gaspin C."/>
            <person name="Reichstadt M."/>
            <person name="Belser C."/>
            <person name="Labadie K."/>
            <person name="Delbac F."/>
            <person name="Ferrandon D."/>
        </authorList>
    </citation>
    <scope>NUCLEOTIDE SEQUENCE [LARGE SCALE GENOMIC DNA]</scope>
    <source>
        <strain evidence="7 8">Franzen</strain>
    </source>
</reference>
<evidence type="ECO:0000259" key="6">
    <source>
        <dbReference type="PROSITE" id="PS50011"/>
    </source>
</evidence>
<dbReference type="Gene3D" id="1.10.510.10">
    <property type="entry name" value="Transferase(Phosphotransferase) domain 1"/>
    <property type="match status" value="1"/>
</dbReference>
<evidence type="ECO:0000256" key="3">
    <source>
        <dbReference type="ARBA" id="ARBA00022741"/>
    </source>
</evidence>
<gene>
    <name evidence="7" type="ORF">TUBRATIS_001230</name>
</gene>
<evidence type="ECO:0000313" key="8">
    <source>
        <dbReference type="Proteomes" id="UP000282876"/>
    </source>
</evidence>
<dbReference type="PANTHER" id="PTHR43671">
    <property type="entry name" value="SERINE/THREONINE-PROTEIN KINASE NEK"/>
    <property type="match status" value="1"/>
</dbReference>